<proteinExistence type="predicted"/>
<evidence type="ECO:0000313" key="3">
    <source>
        <dbReference type="Proteomes" id="UP001291623"/>
    </source>
</evidence>
<reference evidence="2" key="1">
    <citation type="submission" date="2023-12" db="EMBL/GenBank/DDBJ databases">
        <title>Genome assembly of Anisodus tanguticus.</title>
        <authorList>
            <person name="Wang Y.-J."/>
        </authorList>
    </citation>
    <scope>NUCLEOTIDE SEQUENCE</scope>
    <source>
        <strain evidence="2">KB-2021</strain>
        <tissue evidence="2">Leaf</tissue>
    </source>
</reference>
<name>A0AAE1SYL9_9SOLA</name>
<feature type="region of interest" description="Disordered" evidence="1">
    <location>
        <begin position="242"/>
        <end position="266"/>
    </location>
</feature>
<evidence type="ECO:0000313" key="2">
    <source>
        <dbReference type="EMBL" id="KAK4379918.1"/>
    </source>
</evidence>
<dbReference type="Proteomes" id="UP001291623">
    <property type="component" value="Unassembled WGS sequence"/>
</dbReference>
<protein>
    <submittedName>
        <fullName evidence="2">Uncharacterized protein</fullName>
    </submittedName>
</protein>
<organism evidence="2 3">
    <name type="scientific">Anisodus tanguticus</name>
    <dbReference type="NCBI Taxonomy" id="243964"/>
    <lineage>
        <taxon>Eukaryota</taxon>
        <taxon>Viridiplantae</taxon>
        <taxon>Streptophyta</taxon>
        <taxon>Embryophyta</taxon>
        <taxon>Tracheophyta</taxon>
        <taxon>Spermatophyta</taxon>
        <taxon>Magnoliopsida</taxon>
        <taxon>eudicotyledons</taxon>
        <taxon>Gunneridae</taxon>
        <taxon>Pentapetalae</taxon>
        <taxon>asterids</taxon>
        <taxon>lamiids</taxon>
        <taxon>Solanales</taxon>
        <taxon>Solanaceae</taxon>
        <taxon>Solanoideae</taxon>
        <taxon>Hyoscyameae</taxon>
        <taxon>Anisodus</taxon>
    </lineage>
</organism>
<sequence length="266" mass="30935">MTQKSLMDLIGVTQSEMAEDKIVTGESFSKNHNDDEITTDEIPTCEPENVEDNLVTPAYEMTFTERKIREIIQFIEYEIMELEAKRSQTDAKTSAADIEFLINDRDILQKNLDEFLMALAEQQREETSKEDKEIMTCKKLKYDSAGTSASSEFTQKQWKIICDLKSDSSSEEEMEMQRRNNENKLRRDESFVKRMYERIEAAFDNSDFNDDDDEPSQDPDLRIYTNIEGLADKLSILSESDEKLQEGKVEDDDADLKYTRNRTDID</sequence>
<dbReference type="EMBL" id="JAVYJV010000001">
    <property type="protein sequence ID" value="KAK4379918.1"/>
    <property type="molecule type" value="Genomic_DNA"/>
</dbReference>
<gene>
    <name evidence="2" type="ORF">RND71_001780</name>
</gene>
<feature type="compositionally biased region" description="Basic and acidic residues" evidence="1">
    <location>
        <begin position="255"/>
        <end position="266"/>
    </location>
</feature>
<accession>A0AAE1SYL9</accession>
<comment type="caution">
    <text evidence="2">The sequence shown here is derived from an EMBL/GenBank/DDBJ whole genome shotgun (WGS) entry which is preliminary data.</text>
</comment>
<keyword evidence="3" id="KW-1185">Reference proteome</keyword>
<evidence type="ECO:0000256" key="1">
    <source>
        <dbReference type="SAM" id="MobiDB-lite"/>
    </source>
</evidence>
<dbReference type="AlphaFoldDB" id="A0AAE1SYL9"/>